<reference evidence="2 3" key="1">
    <citation type="submission" date="2024-02" db="EMBL/GenBank/DDBJ databases">
        <title>A draft genome for the cacao thread blight pathogen Marasmius crinis-equi.</title>
        <authorList>
            <person name="Cohen S.P."/>
            <person name="Baruah I.K."/>
            <person name="Amoako-Attah I."/>
            <person name="Bukari Y."/>
            <person name="Meinhardt L.W."/>
            <person name="Bailey B.A."/>
        </authorList>
    </citation>
    <scope>NUCLEOTIDE SEQUENCE [LARGE SCALE GENOMIC DNA]</scope>
    <source>
        <strain evidence="2 3">GH-76</strain>
    </source>
</reference>
<protein>
    <submittedName>
        <fullName evidence="2">Uncharacterized protein</fullName>
    </submittedName>
</protein>
<proteinExistence type="predicted"/>
<organism evidence="2 3">
    <name type="scientific">Marasmius crinis-equi</name>
    <dbReference type="NCBI Taxonomy" id="585013"/>
    <lineage>
        <taxon>Eukaryota</taxon>
        <taxon>Fungi</taxon>
        <taxon>Dikarya</taxon>
        <taxon>Basidiomycota</taxon>
        <taxon>Agaricomycotina</taxon>
        <taxon>Agaricomycetes</taxon>
        <taxon>Agaricomycetidae</taxon>
        <taxon>Agaricales</taxon>
        <taxon>Marasmiineae</taxon>
        <taxon>Marasmiaceae</taxon>
        <taxon>Marasmius</taxon>
    </lineage>
</organism>
<gene>
    <name evidence="2" type="ORF">V5O48_017813</name>
</gene>
<sequence length="276" mass="30885">MSISNHRQVFGRFRPVSVVDLARIERRPYPGWRRTFEKVCSWLRKSSTVVDSAIFDCFRNLPSHFHIKLPAGTSLEIDDVHWIILGITGCEWVTTMTRHLDASNPRHGLRLGACHCPDPRSIAAAASYRLGEEYHINVSLACLQTARALMLPDMASLASPDAYVNELDAIVSNLVDSSLLQNCVFGPELISICRTLFSSTEIWGSFSKARSGLTRLGRREKLSKWFETFPNDYPEEVGSLRAEFESIFSDDARAEASGGVDTDSESISSVTPLRTW</sequence>
<dbReference type="EMBL" id="JBAHYK010002907">
    <property type="protein sequence ID" value="KAL0564239.1"/>
    <property type="molecule type" value="Genomic_DNA"/>
</dbReference>
<feature type="region of interest" description="Disordered" evidence="1">
    <location>
        <begin position="255"/>
        <end position="276"/>
    </location>
</feature>
<name>A0ABR3EMY4_9AGAR</name>
<evidence type="ECO:0000313" key="3">
    <source>
        <dbReference type="Proteomes" id="UP001465976"/>
    </source>
</evidence>
<evidence type="ECO:0000313" key="2">
    <source>
        <dbReference type="EMBL" id="KAL0564239.1"/>
    </source>
</evidence>
<dbReference type="Proteomes" id="UP001465976">
    <property type="component" value="Unassembled WGS sequence"/>
</dbReference>
<evidence type="ECO:0000256" key="1">
    <source>
        <dbReference type="SAM" id="MobiDB-lite"/>
    </source>
</evidence>
<keyword evidence="3" id="KW-1185">Reference proteome</keyword>
<accession>A0ABR3EMY4</accession>
<feature type="compositionally biased region" description="Polar residues" evidence="1">
    <location>
        <begin position="265"/>
        <end position="276"/>
    </location>
</feature>
<comment type="caution">
    <text evidence="2">The sequence shown here is derived from an EMBL/GenBank/DDBJ whole genome shotgun (WGS) entry which is preliminary data.</text>
</comment>